<evidence type="ECO:0000256" key="2">
    <source>
        <dbReference type="ARBA" id="ARBA00001933"/>
    </source>
</evidence>
<dbReference type="InterPro" id="IPR001926">
    <property type="entry name" value="TrpB-like_PALP"/>
</dbReference>
<name>A0A3N1D9W5_9ACTN</name>
<dbReference type="Pfam" id="PF00291">
    <property type="entry name" value="PALP"/>
    <property type="match status" value="1"/>
</dbReference>
<evidence type="ECO:0000313" key="11">
    <source>
        <dbReference type="Proteomes" id="UP000272400"/>
    </source>
</evidence>
<accession>A0A3N1D9W5</accession>
<dbReference type="Proteomes" id="UP000272400">
    <property type="component" value="Unassembled WGS sequence"/>
</dbReference>
<evidence type="ECO:0000256" key="8">
    <source>
        <dbReference type="ARBA" id="ARBA00031427"/>
    </source>
</evidence>
<dbReference type="PANTHER" id="PTHR48078">
    <property type="entry name" value="THREONINE DEHYDRATASE, MITOCHONDRIAL-RELATED"/>
    <property type="match status" value="1"/>
</dbReference>
<protein>
    <recommendedName>
        <fullName evidence="4">threonine ammonia-lyase</fullName>
        <ecNumber evidence="4">4.3.1.19</ecNumber>
    </recommendedName>
    <alternativeName>
        <fullName evidence="8">Threonine deaminase</fullName>
    </alternativeName>
</protein>
<dbReference type="PANTHER" id="PTHR48078:SF6">
    <property type="entry name" value="L-THREONINE DEHYDRATASE CATABOLIC TDCB"/>
    <property type="match status" value="1"/>
</dbReference>
<dbReference type="GO" id="GO:0009097">
    <property type="term" value="P:isoleucine biosynthetic process"/>
    <property type="evidence" value="ECO:0007669"/>
    <property type="project" value="TreeGrafter"/>
</dbReference>
<dbReference type="GO" id="GO:0006565">
    <property type="term" value="P:L-serine catabolic process"/>
    <property type="evidence" value="ECO:0007669"/>
    <property type="project" value="TreeGrafter"/>
</dbReference>
<gene>
    <name evidence="10" type="ORF">EDD29_8035</name>
</gene>
<evidence type="ECO:0000256" key="5">
    <source>
        <dbReference type="ARBA" id="ARBA00022898"/>
    </source>
</evidence>
<dbReference type="AlphaFoldDB" id="A0A3N1D9W5"/>
<evidence type="ECO:0000256" key="6">
    <source>
        <dbReference type="ARBA" id="ARBA00023239"/>
    </source>
</evidence>
<evidence type="ECO:0000256" key="3">
    <source>
        <dbReference type="ARBA" id="ARBA00010869"/>
    </source>
</evidence>
<dbReference type="InterPro" id="IPR036052">
    <property type="entry name" value="TrpB-like_PALP_sf"/>
</dbReference>
<comment type="catalytic activity">
    <reaction evidence="1">
        <text>L-threonine = 2-oxobutanoate + NH4(+)</text>
        <dbReference type="Rhea" id="RHEA:22108"/>
        <dbReference type="ChEBI" id="CHEBI:16763"/>
        <dbReference type="ChEBI" id="CHEBI:28938"/>
        <dbReference type="ChEBI" id="CHEBI:57926"/>
        <dbReference type="EC" id="4.3.1.19"/>
    </reaction>
</comment>
<evidence type="ECO:0000256" key="7">
    <source>
        <dbReference type="ARBA" id="ARBA00025527"/>
    </source>
</evidence>
<comment type="caution">
    <text evidence="10">The sequence shown here is derived from an EMBL/GenBank/DDBJ whole genome shotgun (WGS) entry which is preliminary data.</text>
</comment>
<evidence type="ECO:0000259" key="9">
    <source>
        <dbReference type="Pfam" id="PF00291"/>
    </source>
</evidence>
<reference evidence="10 11" key="1">
    <citation type="submission" date="2018-11" db="EMBL/GenBank/DDBJ databases">
        <title>Sequencing the genomes of 1000 actinobacteria strains.</title>
        <authorList>
            <person name="Klenk H.-P."/>
        </authorList>
    </citation>
    <scope>NUCLEOTIDE SEQUENCE [LARGE SCALE GENOMIC DNA]</scope>
    <source>
        <strain evidence="10 11">DSM 44254</strain>
    </source>
</reference>
<dbReference type="Gene3D" id="3.40.50.1100">
    <property type="match status" value="2"/>
</dbReference>
<dbReference type="SUPFAM" id="SSF53686">
    <property type="entry name" value="Tryptophan synthase beta subunit-like PLP-dependent enzymes"/>
    <property type="match status" value="1"/>
</dbReference>
<dbReference type="GO" id="GO:0003941">
    <property type="term" value="F:L-serine ammonia-lyase activity"/>
    <property type="evidence" value="ECO:0007669"/>
    <property type="project" value="TreeGrafter"/>
</dbReference>
<dbReference type="OrthoDB" id="9811476at2"/>
<comment type="cofactor">
    <cofactor evidence="2">
        <name>pyridoxal 5'-phosphate</name>
        <dbReference type="ChEBI" id="CHEBI:597326"/>
    </cofactor>
</comment>
<keyword evidence="11" id="KW-1185">Reference proteome</keyword>
<dbReference type="CDD" id="cd01562">
    <property type="entry name" value="Thr-dehyd"/>
    <property type="match status" value="1"/>
</dbReference>
<sequence>MSDLVTLSEIEAAARRLRGVAVRTPLVRLPGTELSIKPESLQPIGAFKIRGAYAAMTVGAVPVGVVAHSSGNHAQAVAYAARELGIPAVLVIPHTAPELKVEACLELGAEIVLVEPTLEAREGTAARLAEAHGYELIPPFDDLRVIAGQATIGLELLADDPHLDVVLVPVGGGGLLAGVATAIKLSGSRAKVIGVEPSLAADARDSLRGGTPVSWDPAKTARTMADALRAERVGDIPFRHIAKYVDDIITVTEEEIFEAVRRLAAGAHLIAEPAGAVATAGYLAHRQALPDGTRYAAILSGGNVDPALLFG</sequence>
<evidence type="ECO:0000256" key="1">
    <source>
        <dbReference type="ARBA" id="ARBA00001274"/>
    </source>
</evidence>
<comment type="similarity">
    <text evidence="3">Belongs to the serine/threonine dehydratase family.</text>
</comment>
<dbReference type="GO" id="GO:0006567">
    <property type="term" value="P:L-threonine catabolic process"/>
    <property type="evidence" value="ECO:0007669"/>
    <property type="project" value="TreeGrafter"/>
</dbReference>
<dbReference type="GO" id="GO:0004794">
    <property type="term" value="F:threonine deaminase activity"/>
    <property type="evidence" value="ECO:0007669"/>
    <property type="project" value="UniProtKB-EC"/>
</dbReference>
<evidence type="ECO:0000313" key="10">
    <source>
        <dbReference type="EMBL" id="ROO90311.1"/>
    </source>
</evidence>
<dbReference type="EMBL" id="RJKE01000001">
    <property type="protein sequence ID" value="ROO90311.1"/>
    <property type="molecule type" value="Genomic_DNA"/>
</dbReference>
<organism evidence="10 11">
    <name type="scientific">Actinocorallia herbida</name>
    <dbReference type="NCBI Taxonomy" id="58109"/>
    <lineage>
        <taxon>Bacteria</taxon>
        <taxon>Bacillati</taxon>
        <taxon>Actinomycetota</taxon>
        <taxon>Actinomycetes</taxon>
        <taxon>Streptosporangiales</taxon>
        <taxon>Thermomonosporaceae</taxon>
        <taxon>Actinocorallia</taxon>
    </lineage>
</organism>
<keyword evidence="5" id="KW-0663">Pyridoxal phosphate</keyword>
<dbReference type="EC" id="4.3.1.19" evidence="4"/>
<feature type="domain" description="Tryptophan synthase beta chain-like PALP" evidence="9">
    <location>
        <begin position="22"/>
        <end position="301"/>
    </location>
</feature>
<dbReference type="FunFam" id="3.40.50.1100:FF:000005">
    <property type="entry name" value="Threonine dehydratase catabolic"/>
    <property type="match status" value="1"/>
</dbReference>
<evidence type="ECO:0000256" key="4">
    <source>
        <dbReference type="ARBA" id="ARBA00012096"/>
    </source>
</evidence>
<dbReference type="InterPro" id="IPR050147">
    <property type="entry name" value="Ser/Thr_Dehydratase"/>
</dbReference>
<proteinExistence type="inferred from homology"/>
<comment type="function">
    <text evidence="7">Catalyzes the anaerobic formation of alpha-ketobutyrate and ammonia from threonine in a two-step reaction. The first step involved a dehydration of threonine and a production of enamine intermediates (aminocrotonate), which tautomerizes to its imine form (iminobutyrate). Both intermediates are unstable and short-lived. The second step is the nonenzymatic hydrolysis of the enamine/imine intermediates to form 2-ketobutyrate and free ammonia. In the low water environment of the cell, the second step is accelerated by RidA.</text>
</comment>
<keyword evidence="6" id="KW-0456">Lyase</keyword>